<evidence type="ECO:0000313" key="4">
    <source>
        <dbReference type="EMBL" id="KAG2537824.1"/>
    </source>
</evidence>
<gene>
    <name evidence="4" type="ORF">PVAP13_9NG331292</name>
</gene>
<organism evidence="4 5">
    <name type="scientific">Panicum virgatum</name>
    <name type="common">Blackwell switchgrass</name>
    <dbReference type="NCBI Taxonomy" id="38727"/>
    <lineage>
        <taxon>Eukaryota</taxon>
        <taxon>Viridiplantae</taxon>
        <taxon>Streptophyta</taxon>
        <taxon>Embryophyta</taxon>
        <taxon>Tracheophyta</taxon>
        <taxon>Spermatophyta</taxon>
        <taxon>Magnoliopsida</taxon>
        <taxon>Liliopsida</taxon>
        <taxon>Poales</taxon>
        <taxon>Poaceae</taxon>
        <taxon>PACMAD clade</taxon>
        <taxon>Panicoideae</taxon>
        <taxon>Panicodae</taxon>
        <taxon>Paniceae</taxon>
        <taxon>Panicinae</taxon>
        <taxon>Panicum</taxon>
        <taxon>Panicum sect. Hiantes</taxon>
    </lineage>
</organism>
<evidence type="ECO:0000259" key="2">
    <source>
        <dbReference type="PROSITE" id="PS50090"/>
    </source>
</evidence>
<dbReference type="PROSITE" id="PS51294">
    <property type="entry name" value="HTH_MYB"/>
    <property type="match status" value="1"/>
</dbReference>
<dbReference type="Proteomes" id="UP000823388">
    <property type="component" value="Chromosome 9N"/>
</dbReference>
<feature type="domain" description="HTH myb-type" evidence="3">
    <location>
        <begin position="147"/>
        <end position="197"/>
    </location>
</feature>
<dbReference type="PROSITE" id="PS50090">
    <property type="entry name" value="MYB_LIKE"/>
    <property type="match status" value="1"/>
</dbReference>
<comment type="caution">
    <text evidence="4">The sequence shown here is derived from an EMBL/GenBank/DDBJ whole genome shotgun (WGS) entry which is preliminary data.</text>
</comment>
<dbReference type="EMBL" id="CM029054">
    <property type="protein sequence ID" value="KAG2537824.1"/>
    <property type="molecule type" value="Genomic_DNA"/>
</dbReference>
<dbReference type="InterPro" id="IPR017930">
    <property type="entry name" value="Myb_dom"/>
</dbReference>
<dbReference type="CDD" id="cd11660">
    <property type="entry name" value="SANT_TRF"/>
    <property type="match status" value="1"/>
</dbReference>
<dbReference type="SMART" id="SM00717">
    <property type="entry name" value="SANT"/>
    <property type="match status" value="1"/>
</dbReference>
<dbReference type="InterPro" id="IPR001005">
    <property type="entry name" value="SANT/Myb"/>
</dbReference>
<accession>A0A8T0MRY9</accession>
<evidence type="ECO:0000256" key="1">
    <source>
        <dbReference type="ARBA" id="ARBA00023125"/>
    </source>
</evidence>
<dbReference type="InterPro" id="IPR009057">
    <property type="entry name" value="Homeodomain-like_sf"/>
</dbReference>
<dbReference type="PANTHER" id="PTHR47122:SF11">
    <property type="entry name" value="MYB-LIKE DOMAIN-CONTAINING PROTEIN"/>
    <property type="match status" value="1"/>
</dbReference>
<evidence type="ECO:0000259" key="3">
    <source>
        <dbReference type="PROSITE" id="PS51294"/>
    </source>
</evidence>
<keyword evidence="5" id="KW-1185">Reference proteome</keyword>
<evidence type="ECO:0000313" key="5">
    <source>
        <dbReference type="Proteomes" id="UP000823388"/>
    </source>
</evidence>
<dbReference type="SUPFAM" id="SSF46689">
    <property type="entry name" value="Homeodomain-like"/>
    <property type="match status" value="1"/>
</dbReference>
<keyword evidence="1" id="KW-0238">DNA-binding</keyword>
<proteinExistence type="predicted"/>
<dbReference type="PANTHER" id="PTHR47122">
    <property type="entry name" value="MYB-LIKE DNA-BINDING DOMAIN CONTAINING PROTEIN, EXPRESSED"/>
    <property type="match status" value="1"/>
</dbReference>
<dbReference type="Pfam" id="PF00249">
    <property type="entry name" value="Myb_DNA-binding"/>
    <property type="match status" value="1"/>
</dbReference>
<name>A0A8T0MRY9_PANVG</name>
<dbReference type="GO" id="GO:0003677">
    <property type="term" value="F:DNA binding"/>
    <property type="evidence" value="ECO:0007669"/>
    <property type="project" value="UniProtKB-KW"/>
</dbReference>
<dbReference type="AlphaFoldDB" id="A0A8T0MRY9"/>
<dbReference type="Gene3D" id="1.10.246.220">
    <property type="match status" value="1"/>
</dbReference>
<protein>
    <submittedName>
        <fullName evidence="4">Uncharacterized protein</fullName>
    </submittedName>
</protein>
<sequence length="232" mass="26534">MEDEIKLLLLGPEDENHLPSIFGLLVHDAHKLEDKFDTVVDSAIAAKQIHSDHEIKLGVPSLLDLLPIQTGGHGQRKCRKRRTSWRLEDKSHIVVGVPSLLDLLPVQAGGHGQRKCRKRRTSWRSSLFKPLESGGKKFPTRRNNKHWTPPEVNKLVKGVSEYGVGNWTMVKKSYFKRSFRKPPQLKDKWRDLLRACGIRVGSKQKVQAYKTTLRIVQGLKDEIISLHRKHPS</sequence>
<reference evidence="4" key="1">
    <citation type="submission" date="2020-05" db="EMBL/GenBank/DDBJ databases">
        <title>WGS assembly of Panicum virgatum.</title>
        <authorList>
            <person name="Lovell J.T."/>
            <person name="Jenkins J."/>
            <person name="Shu S."/>
            <person name="Juenger T.E."/>
            <person name="Schmutz J."/>
        </authorList>
    </citation>
    <scope>NUCLEOTIDE SEQUENCE</scope>
    <source>
        <strain evidence="4">AP13</strain>
    </source>
</reference>
<feature type="domain" description="Myb-like" evidence="2">
    <location>
        <begin position="139"/>
        <end position="193"/>
    </location>
</feature>